<proteinExistence type="predicted"/>
<dbReference type="RefSeq" id="WP_014261434.1">
    <property type="nucleotide sequence ID" value="NC_016629.1"/>
</dbReference>
<evidence type="ECO:0008006" key="4">
    <source>
        <dbReference type="Google" id="ProtNLM"/>
    </source>
</evidence>
<name>F3YY44_DESAF</name>
<protein>
    <recommendedName>
        <fullName evidence="4">Lipoprotein</fullName>
    </recommendedName>
</protein>
<dbReference type="HOGENOM" id="CLU_830863_0_0_7"/>
<evidence type="ECO:0000313" key="2">
    <source>
        <dbReference type="EMBL" id="EGJ51820.1"/>
    </source>
</evidence>
<evidence type="ECO:0000256" key="1">
    <source>
        <dbReference type="SAM" id="SignalP"/>
    </source>
</evidence>
<dbReference type="PROSITE" id="PS51257">
    <property type="entry name" value="PROKAR_LIPOPROTEIN"/>
    <property type="match status" value="1"/>
</dbReference>
<feature type="signal peptide" evidence="1">
    <location>
        <begin position="1"/>
        <end position="18"/>
    </location>
</feature>
<dbReference type="EMBL" id="CP003221">
    <property type="protein sequence ID" value="EGJ51820.1"/>
    <property type="molecule type" value="Genomic_DNA"/>
</dbReference>
<accession>F3YY44</accession>
<dbReference type="KEGG" id="daf:Desaf_3539"/>
<reference evidence="2 3" key="1">
    <citation type="journal article" date="2011" name="J. Bacteriol.">
        <title>Genome sequence of the mercury-methylating and pleomorphic Desulfovibrio africanus Strain Walvis Bay.</title>
        <authorList>
            <person name="Brown S.D."/>
            <person name="Wall J.D."/>
            <person name="Kucken A.M."/>
            <person name="Gilmour C.C."/>
            <person name="Podar M."/>
            <person name="Brandt C.C."/>
            <person name="Teshima H."/>
            <person name="Detter J.C."/>
            <person name="Han C.S."/>
            <person name="Land M.L."/>
            <person name="Lucas S."/>
            <person name="Han J."/>
            <person name="Pennacchio L."/>
            <person name="Nolan M."/>
            <person name="Pitluck S."/>
            <person name="Woyke T."/>
            <person name="Goodwin L."/>
            <person name="Palumbo A.V."/>
            <person name="Elias D.A."/>
        </authorList>
    </citation>
    <scope>NUCLEOTIDE SEQUENCE [LARGE SCALE GENOMIC DNA]</scope>
    <source>
        <strain evidence="2 3">Walvis Bay</strain>
    </source>
</reference>
<dbReference type="STRING" id="690850.Desaf_3539"/>
<sequence length="334" mass="36292" precursor="true">MRLFLVLSLLLCFSVAGCAPTIANLGEYHAAQLSPADFMPAPEQLKSAKVKVVVFPLTDGNIDLAKKANLSTVAAGEVENQLAGGMVELVDRNNAAKLQQEVMLSEINNQGAYNGPEVADFAITGNVDKATFGYTYDEAYTTRDKKGNSYYHPAQFNYKANVSGKIKIIQLPSLKVVKTITFADSVSTSEDAHGRAPTQDSGTPLVAKAATDAIHSARIELKNYFAKKGYVLEKRSKDDEAIYKINLGTEDGLKTNDVCQIYTINKTVNAITQEESTEELLLGEGKVSNQIGANYSWLIIEDADMQSPVRLGDYVKAKYSKGMLEGLSLDSLLQ</sequence>
<gene>
    <name evidence="2" type="ORF">Desaf_3539</name>
</gene>
<feature type="chain" id="PRO_5003304579" description="Lipoprotein" evidence="1">
    <location>
        <begin position="19"/>
        <end position="334"/>
    </location>
</feature>
<dbReference type="Proteomes" id="UP000007844">
    <property type="component" value="Chromosome"/>
</dbReference>
<organism evidence="2 3">
    <name type="scientific">Desulfocurvibacter africanus subsp. africanus str. Walvis Bay</name>
    <dbReference type="NCBI Taxonomy" id="690850"/>
    <lineage>
        <taxon>Bacteria</taxon>
        <taxon>Pseudomonadati</taxon>
        <taxon>Thermodesulfobacteriota</taxon>
        <taxon>Desulfovibrionia</taxon>
        <taxon>Desulfovibrionales</taxon>
        <taxon>Desulfovibrionaceae</taxon>
        <taxon>Desulfocurvibacter</taxon>
    </lineage>
</organism>
<keyword evidence="1" id="KW-0732">Signal</keyword>
<evidence type="ECO:0000313" key="3">
    <source>
        <dbReference type="Proteomes" id="UP000007844"/>
    </source>
</evidence>
<keyword evidence="3" id="KW-1185">Reference proteome</keyword>
<dbReference type="AlphaFoldDB" id="F3YY44"/>
<dbReference type="eggNOG" id="ENOG5030SW8">
    <property type="taxonomic scope" value="Bacteria"/>
</dbReference>